<dbReference type="EMBL" id="AFPZ01000140">
    <property type="protein sequence ID" value="EGQ18393.1"/>
    <property type="molecule type" value="Genomic_DNA"/>
</dbReference>
<evidence type="ECO:0000313" key="3">
    <source>
        <dbReference type="Proteomes" id="UP000005316"/>
    </source>
</evidence>
<dbReference type="AlphaFoldDB" id="F9DYB5"/>
<gene>
    <name evidence="2" type="ORF">HMPREF9372_3796</name>
</gene>
<keyword evidence="1" id="KW-1133">Transmembrane helix</keyword>
<reference evidence="2 3" key="1">
    <citation type="submission" date="2011-04" db="EMBL/GenBank/DDBJ databases">
        <authorList>
            <person name="Muzny D."/>
            <person name="Qin X."/>
            <person name="Deng J."/>
            <person name="Jiang H."/>
            <person name="Liu Y."/>
            <person name="Qu J."/>
            <person name="Song X.-Z."/>
            <person name="Zhang L."/>
            <person name="Thornton R."/>
            <person name="Coyle M."/>
            <person name="Francisco L."/>
            <person name="Jackson L."/>
            <person name="Javaid M."/>
            <person name="Korchina V."/>
            <person name="Kovar C."/>
            <person name="Mata R."/>
            <person name="Mathew T."/>
            <person name="Ngo R."/>
            <person name="Nguyen L."/>
            <person name="Nguyen N."/>
            <person name="Okwuonu G."/>
            <person name="Ongeri F."/>
            <person name="Pham C."/>
            <person name="Simmons D."/>
            <person name="Wilczek-Boney K."/>
            <person name="Hale W."/>
            <person name="Jakkamsetti A."/>
            <person name="Pham P."/>
            <person name="Ruth R."/>
            <person name="San Lucas F."/>
            <person name="Warren J."/>
            <person name="Zhang J."/>
            <person name="Zhao Z."/>
            <person name="Zhou C."/>
            <person name="Zhu D."/>
            <person name="Lee S."/>
            <person name="Bess C."/>
            <person name="Blankenburg K."/>
            <person name="Forbes L."/>
            <person name="Fu Q."/>
            <person name="Gubbala S."/>
            <person name="Hirani K."/>
            <person name="Jayaseelan J.C."/>
            <person name="Lara F."/>
            <person name="Munidasa M."/>
            <person name="Palculict T."/>
            <person name="Patil S."/>
            <person name="Pu L.-L."/>
            <person name="Saada N."/>
            <person name="Tang L."/>
            <person name="Weissenberger G."/>
            <person name="Zhu Y."/>
            <person name="Hemphill L."/>
            <person name="Shang Y."/>
            <person name="Youmans B."/>
            <person name="Ayvaz T."/>
            <person name="Ross M."/>
            <person name="Santibanez J."/>
            <person name="Aqrawi P."/>
            <person name="Gross S."/>
            <person name="Joshi V."/>
            <person name="Fowler G."/>
            <person name="Nazareth L."/>
            <person name="Reid J."/>
            <person name="Worley K."/>
            <person name="Petrosino J."/>
            <person name="Highlander S."/>
            <person name="Gibbs R."/>
        </authorList>
    </citation>
    <scope>NUCLEOTIDE SEQUENCE [LARGE SCALE GENOMIC DNA]</scope>
    <source>
        <strain evidence="2 3">2681</strain>
    </source>
</reference>
<protein>
    <submittedName>
        <fullName evidence="2">Uncharacterized protein</fullName>
    </submittedName>
</protein>
<comment type="caution">
    <text evidence="2">The sequence shown here is derived from an EMBL/GenBank/DDBJ whole genome shotgun (WGS) entry which is preliminary data.</text>
</comment>
<organism evidence="2 3">
    <name type="scientific">Sporosarcina newyorkensis 2681</name>
    <dbReference type="NCBI Taxonomy" id="1027292"/>
    <lineage>
        <taxon>Bacteria</taxon>
        <taxon>Bacillati</taxon>
        <taxon>Bacillota</taxon>
        <taxon>Bacilli</taxon>
        <taxon>Bacillales</taxon>
        <taxon>Caryophanaceae</taxon>
        <taxon>Sporosarcina</taxon>
    </lineage>
</organism>
<dbReference type="HOGENOM" id="CLU_2221576_0_0_9"/>
<dbReference type="eggNOG" id="ENOG502ZRK8">
    <property type="taxonomic scope" value="Bacteria"/>
</dbReference>
<name>F9DYB5_9BACL</name>
<accession>F9DYB5</accession>
<feature type="transmembrane region" description="Helical" evidence="1">
    <location>
        <begin position="86"/>
        <end position="105"/>
    </location>
</feature>
<feature type="transmembrane region" description="Helical" evidence="1">
    <location>
        <begin position="57"/>
        <end position="79"/>
    </location>
</feature>
<keyword evidence="1" id="KW-0472">Membrane</keyword>
<evidence type="ECO:0000256" key="1">
    <source>
        <dbReference type="SAM" id="Phobius"/>
    </source>
</evidence>
<proteinExistence type="predicted"/>
<dbReference type="Proteomes" id="UP000005316">
    <property type="component" value="Unassembled WGS sequence"/>
</dbReference>
<feature type="transmembrane region" description="Helical" evidence="1">
    <location>
        <begin position="20"/>
        <end position="45"/>
    </location>
</feature>
<sequence length="106" mass="12106">MKLKLISKIQEEYKKSKLFFAIKALLSVTTIYFAIRVLIISTSGLPNSDPLPDKLNLLLFGMLFSLGLSSIVNIVEMFIYKQKEYFTLQVVSTIFILGVSIYLLFM</sequence>
<keyword evidence="1" id="KW-0812">Transmembrane</keyword>
<evidence type="ECO:0000313" key="2">
    <source>
        <dbReference type="EMBL" id="EGQ18393.1"/>
    </source>
</evidence>